<evidence type="ECO:0000313" key="1">
    <source>
        <dbReference type="EMBL" id="KAK2024593.1"/>
    </source>
</evidence>
<gene>
    <name evidence="1" type="ORF">LX32DRAFT_95311</name>
</gene>
<keyword evidence="2" id="KW-1185">Reference proteome</keyword>
<dbReference type="Proteomes" id="UP001232148">
    <property type="component" value="Unassembled WGS sequence"/>
</dbReference>
<reference evidence="1" key="1">
    <citation type="submission" date="2021-06" db="EMBL/GenBank/DDBJ databases">
        <title>Comparative genomics, transcriptomics and evolutionary studies reveal genomic signatures of adaptation to plant cell wall in hemibiotrophic fungi.</title>
        <authorList>
            <consortium name="DOE Joint Genome Institute"/>
            <person name="Baroncelli R."/>
            <person name="Diaz J.F."/>
            <person name="Benocci T."/>
            <person name="Peng M."/>
            <person name="Battaglia E."/>
            <person name="Haridas S."/>
            <person name="Andreopoulos W."/>
            <person name="Labutti K."/>
            <person name="Pangilinan J."/>
            <person name="Floch G.L."/>
            <person name="Makela M.R."/>
            <person name="Henrissat B."/>
            <person name="Grigoriev I.V."/>
            <person name="Crouch J.A."/>
            <person name="De Vries R.P."/>
            <person name="Sukno S.A."/>
            <person name="Thon M.R."/>
        </authorList>
    </citation>
    <scope>NUCLEOTIDE SEQUENCE</scope>
    <source>
        <strain evidence="1">MAFF235873</strain>
    </source>
</reference>
<proteinExistence type="predicted"/>
<comment type="caution">
    <text evidence="1">The sequence shown here is derived from an EMBL/GenBank/DDBJ whole genome shotgun (WGS) entry which is preliminary data.</text>
</comment>
<protein>
    <submittedName>
        <fullName evidence="1">Uncharacterized protein</fullName>
    </submittedName>
</protein>
<dbReference type="EMBL" id="MU842960">
    <property type="protein sequence ID" value="KAK2024593.1"/>
    <property type="molecule type" value="Genomic_DNA"/>
</dbReference>
<evidence type="ECO:0000313" key="2">
    <source>
        <dbReference type="Proteomes" id="UP001232148"/>
    </source>
</evidence>
<organism evidence="1 2">
    <name type="scientific">Colletotrichum zoysiae</name>
    <dbReference type="NCBI Taxonomy" id="1216348"/>
    <lineage>
        <taxon>Eukaryota</taxon>
        <taxon>Fungi</taxon>
        <taxon>Dikarya</taxon>
        <taxon>Ascomycota</taxon>
        <taxon>Pezizomycotina</taxon>
        <taxon>Sordariomycetes</taxon>
        <taxon>Hypocreomycetidae</taxon>
        <taxon>Glomerellales</taxon>
        <taxon>Glomerellaceae</taxon>
        <taxon>Colletotrichum</taxon>
        <taxon>Colletotrichum graminicola species complex</taxon>
    </lineage>
</organism>
<accession>A0AAD9H992</accession>
<sequence length="78" mass="8797">MRGGNSYSALCVIGSNRCWQAALPTLQRGERLAMAEHRNRAATLRCRLFDMRSIQAIIHSARRKSLELAVCSVRKLLL</sequence>
<dbReference type="AlphaFoldDB" id="A0AAD9H992"/>
<name>A0AAD9H992_9PEZI</name>